<evidence type="ECO:0000313" key="1">
    <source>
        <dbReference type="EMBL" id="MEA5124523.1"/>
    </source>
</evidence>
<dbReference type="EMBL" id="JAYFSO010000013">
    <property type="protein sequence ID" value="MEA5124523.1"/>
    <property type="molecule type" value="Genomic_DNA"/>
</dbReference>
<keyword evidence="2" id="KW-1185">Reference proteome</keyword>
<gene>
    <name evidence="1" type="ORF">VB146_11760</name>
</gene>
<reference evidence="1 2" key="1">
    <citation type="submission" date="2023-12" db="EMBL/GenBank/DDBJ databases">
        <title>Genome sequencing of Xanthomonas floridensis.</title>
        <authorList>
            <person name="Greer S."/>
            <person name="Harrison J."/>
            <person name="Grant M."/>
            <person name="Vicente J."/>
            <person name="Studholme D."/>
        </authorList>
    </citation>
    <scope>NUCLEOTIDE SEQUENCE [LARGE SCALE GENOMIC DNA]</scope>
    <source>
        <strain evidence="1 2">WHRI 8848</strain>
    </source>
</reference>
<organism evidence="1 2">
    <name type="scientific">Xanthomonas floridensis</name>
    <dbReference type="NCBI Taxonomy" id="1843580"/>
    <lineage>
        <taxon>Bacteria</taxon>
        <taxon>Pseudomonadati</taxon>
        <taxon>Pseudomonadota</taxon>
        <taxon>Gammaproteobacteria</taxon>
        <taxon>Lysobacterales</taxon>
        <taxon>Lysobacteraceae</taxon>
        <taxon>Xanthomonas</taxon>
    </lineage>
</organism>
<comment type="caution">
    <text evidence="1">The sequence shown here is derived from an EMBL/GenBank/DDBJ whole genome shotgun (WGS) entry which is preliminary data.</text>
</comment>
<dbReference type="RefSeq" id="WP_153041870.1">
    <property type="nucleotide sequence ID" value="NZ_JAYFSN010000001.1"/>
</dbReference>
<evidence type="ECO:0000313" key="2">
    <source>
        <dbReference type="Proteomes" id="UP001303614"/>
    </source>
</evidence>
<sequence>MIGASDTQPAAARRAVVADLMHACCGAPHESDIAAFCGRIGAQSASKTMMSAHTSHLLDRPKHEVYHWLRSAADALGNRQHARHTWTATPFHTARALGEGCMQQRRIDQRTCVAVIAAMPVQPA</sequence>
<accession>A0ABU5PY67</accession>
<name>A0ABU5PY67_9XANT</name>
<protein>
    <submittedName>
        <fullName evidence="1">Uncharacterized protein</fullName>
    </submittedName>
</protein>
<proteinExistence type="predicted"/>
<dbReference type="Proteomes" id="UP001303614">
    <property type="component" value="Unassembled WGS sequence"/>
</dbReference>